<dbReference type="InterPro" id="IPR012340">
    <property type="entry name" value="NA-bd_OB-fold"/>
</dbReference>
<dbReference type="EMBL" id="QEAM01000096">
    <property type="protein sequence ID" value="TPX46728.1"/>
    <property type="molecule type" value="Genomic_DNA"/>
</dbReference>
<keyword evidence="6" id="KW-0479">Metal-binding</keyword>
<dbReference type="Gene3D" id="3.40.50.300">
    <property type="entry name" value="P-loop containing nucleotide triphosphate hydrolases"/>
    <property type="match status" value="1"/>
</dbReference>
<dbReference type="InterPro" id="IPR001208">
    <property type="entry name" value="MCM_dom"/>
</dbReference>
<evidence type="ECO:0000256" key="2">
    <source>
        <dbReference type="ARBA" id="ARBA00008010"/>
    </source>
</evidence>
<dbReference type="SMART" id="SM00350">
    <property type="entry name" value="MCM"/>
    <property type="match status" value="1"/>
</dbReference>
<feature type="domain" description="MCM C-terminal AAA(+) ATPase" evidence="17">
    <location>
        <begin position="473"/>
        <end position="679"/>
    </location>
</feature>
<dbReference type="GO" id="GO:0003697">
    <property type="term" value="F:single-stranded DNA binding"/>
    <property type="evidence" value="ECO:0007669"/>
    <property type="project" value="TreeGrafter"/>
</dbReference>
<evidence type="ECO:0000313" key="19">
    <source>
        <dbReference type="Proteomes" id="UP000320475"/>
    </source>
</evidence>
<keyword evidence="7" id="KW-0547">Nucleotide-binding</keyword>
<dbReference type="GO" id="GO:0017116">
    <property type="term" value="F:single-stranded DNA helicase activity"/>
    <property type="evidence" value="ECO:0007669"/>
    <property type="project" value="TreeGrafter"/>
</dbReference>
<comment type="caution">
    <text evidence="18">The sequence shown here is derived from an EMBL/GenBank/DDBJ whole genome shotgun (WGS) entry which is preliminary data.</text>
</comment>
<dbReference type="Proteomes" id="UP000320475">
    <property type="component" value="Unassembled WGS sequence"/>
</dbReference>
<dbReference type="PANTHER" id="PTHR11630:SF44">
    <property type="entry name" value="DNA REPLICATION LICENSING FACTOR MCM2"/>
    <property type="match status" value="1"/>
</dbReference>
<keyword evidence="10" id="KW-0347">Helicase</keyword>
<dbReference type="InterPro" id="IPR027417">
    <property type="entry name" value="P-loop_NTPase"/>
</dbReference>
<feature type="compositionally biased region" description="Acidic residues" evidence="16">
    <location>
        <begin position="45"/>
        <end position="75"/>
    </location>
</feature>
<dbReference type="PROSITE" id="PS50051">
    <property type="entry name" value="MCM_2"/>
    <property type="match status" value="1"/>
</dbReference>
<dbReference type="VEuPathDB" id="FungiDB:SeMB42_g01863"/>
<evidence type="ECO:0000256" key="16">
    <source>
        <dbReference type="SAM" id="MobiDB-lite"/>
    </source>
</evidence>
<keyword evidence="14" id="KW-0539">Nucleus</keyword>
<evidence type="ECO:0000256" key="13">
    <source>
        <dbReference type="ARBA" id="ARBA00023125"/>
    </source>
</evidence>
<keyword evidence="15" id="KW-0131">Cell cycle</keyword>
<keyword evidence="13" id="KW-0238">DNA-binding</keyword>
<dbReference type="Gene3D" id="3.30.1640.10">
    <property type="entry name" value="mini-chromosome maintenance (MCM) complex, chain A, domain 1"/>
    <property type="match status" value="1"/>
</dbReference>
<evidence type="ECO:0000256" key="8">
    <source>
        <dbReference type="ARBA" id="ARBA00022771"/>
    </source>
</evidence>
<evidence type="ECO:0000256" key="9">
    <source>
        <dbReference type="ARBA" id="ARBA00022801"/>
    </source>
</evidence>
<dbReference type="PRINTS" id="PR01657">
    <property type="entry name" value="MCMFAMILY"/>
</dbReference>
<gene>
    <name evidence="18" type="ORF">SeLEV6574_g03082</name>
</gene>
<dbReference type="AlphaFoldDB" id="A0A507D672"/>
<comment type="subcellular location">
    <subcellularLocation>
        <location evidence="1">Nucleus</location>
    </subcellularLocation>
</comment>
<proteinExistence type="inferred from homology"/>
<organism evidence="18 19">
    <name type="scientific">Synchytrium endobioticum</name>
    <dbReference type="NCBI Taxonomy" id="286115"/>
    <lineage>
        <taxon>Eukaryota</taxon>
        <taxon>Fungi</taxon>
        <taxon>Fungi incertae sedis</taxon>
        <taxon>Chytridiomycota</taxon>
        <taxon>Chytridiomycota incertae sedis</taxon>
        <taxon>Chytridiomycetes</taxon>
        <taxon>Synchytriales</taxon>
        <taxon>Synchytriaceae</taxon>
        <taxon>Synchytrium</taxon>
    </lineage>
</organism>
<evidence type="ECO:0000313" key="18">
    <source>
        <dbReference type="EMBL" id="TPX46728.1"/>
    </source>
</evidence>
<dbReference type="OrthoDB" id="844at2759"/>
<dbReference type="GO" id="GO:0006279">
    <property type="term" value="P:premeiotic DNA replication"/>
    <property type="evidence" value="ECO:0007669"/>
    <property type="project" value="UniProtKB-ARBA"/>
</dbReference>
<evidence type="ECO:0000259" key="17">
    <source>
        <dbReference type="PROSITE" id="PS50051"/>
    </source>
</evidence>
<dbReference type="InterPro" id="IPR059098">
    <property type="entry name" value="WHD_MCM2"/>
</dbReference>
<feature type="compositionally biased region" description="Low complexity" evidence="16">
    <location>
        <begin position="12"/>
        <end position="37"/>
    </location>
</feature>
<dbReference type="Pfam" id="PF17207">
    <property type="entry name" value="MCM_OB"/>
    <property type="match status" value="1"/>
</dbReference>
<dbReference type="Pfam" id="PF14551">
    <property type="entry name" value="MCM_N"/>
    <property type="match status" value="1"/>
</dbReference>
<dbReference type="Gene3D" id="2.40.50.140">
    <property type="entry name" value="Nucleic acid-binding proteins"/>
    <property type="match status" value="1"/>
</dbReference>
<dbReference type="Pfam" id="PF17855">
    <property type="entry name" value="MCM_lid"/>
    <property type="match status" value="1"/>
</dbReference>
<keyword evidence="11" id="KW-0862">Zinc</keyword>
<dbReference type="GO" id="GO:0008270">
    <property type="term" value="F:zinc ion binding"/>
    <property type="evidence" value="ECO:0007669"/>
    <property type="project" value="UniProtKB-KW"/>
</dbReference>
<evidence type="ECO:0000256" key="3">
    <source>
        <dbReference type="ARBA" id="ARBA00012551"/>
    </source>
</evidence>
<dbReference type="GO" id="GO:0005524">
    <property type="term" value="F:ATP binding"/>
    <property type="evidence" value="ECO:0007669"/>
    <property type="project" value="UniProtKB-KW"/>
</dbReference>
<name>A0A507D672_9FUNG</name>
<dbReference type="GO" id="GO:0043138">
    <property type="term" value="F:3'-5' DNA helicase activity"/>
    <property type="evidence" value="ECO:0007669"/>
    <property type="project" value="TreeGrafter"/>
</dbReference>
<dbReference type="GO" id="GO:1902975">
    <property type="term" value="P:mitotic DNA replication initiation"/>
    <property type="evidence" value="ECO:0007669"/>
    <property type="project" value="TreeGrafter"/>
</dbReference>
<dbReference type="PRINTS" id="PR01658">
    <property type="entry name" value="MCMPROTEIN2"/>
</dbReference>
<evidence type="ECO:0000256" key="12">
    <source>
        <dbReference type="ARBA" id="ARBA00022840"/>
    </source>
</evidence>
<dbReference type="InterPro" id="IPR033762">
    <property type="entry name" value="MCM_OB"/>
</dbReference>
<dbReference type="FunFam" id="3.40.50.300:FF:000138">
    <property type="entry name" value="DNA helicase"/>
    <property type="match status" value="1"/>
</dbReference>
<dbReference type="CDD" id="cd17753">
    <property type="entry name" value="MCM2"/>
    <property type="match status" value="1"/>
</dbReference>
<keyword evidence="5" id="KW-0235">DNA replication</keyword>
<dbReference type="SUPFAM" id="SSF50249">
    <property type="entry name" value="Nucleic acid-binding proteins"/>
    <property type="match status" value="1"/>
</dbReference>
<evidence type="ECO:0000256" key="7">
    <source>
        <dbReference type="ARBA" id="ARBA00022741"/>
    </source>
</evidence>
<accession>A0A507D672</accession>
<evidence type="ECO:0000256" key="1">
    <source>
        <dbReference type="ARBA" id="ARBA00004123"/>
    </source>
</evidence>
<dbReference type="GO" id="GO:0016787">
    <property type="term" value="F:hydrolase activity"/>
    <property type="evidence" value="ECO:0007669"/>
    <property type="project" value="UniProtKB-KW"/>
</dbReference>
<evidence type="ECO:0000256" key="4">
    <source>
        <dbReference type="ARBA" id="ARBA00018925"/>
    </source>
</evidence>
<comment type="similarity">
    <text evidence="2">Belongs to the MCM family.</text>
</comment>
<evidence type="ECO:0000256" key="11">
    <source>
        <dbReference type="ARBA" id="ARBA00022833"/>
    </source>
</evidence>
<dbReference type="GO" id="GO:0042555">
    <property type="term" value="C:MCM complex"/>
    <property type="evidence" value="ECO:0007669"/>
    <property type="project" value="InterPro"/>
</dbReference>
<dbReference type="GO" id="GO:0005656">
    <property type="term" value="C:nuclear pre-replicative complex"/>
    <property type="evidence" value="ECO:0007669"/>
    <property type="project" value="UniProtKB-ARBA"/>
</dbReference>
<dbReference type="PANTHER" id="PTHR11630">
    <property type="entry name" value="DNA REPLICATION LICENSING FACTOR MCM FAMILY MEMBER"/>
    <property type="match status" value="1"/>
</dbReference>
<keyword evidence="9" id="KW-0378">Hydrolase</keyword>
<feature type="region of interest" description="Disordered" evidence="16">
    <location>
        <begin position="1"/>
        <end position="94"/>
    </location>
</feature>
<dbReference type="Pfam" id="PF12619">
    <property type="entry name" value="MCM2_N"/>
    <property type="match status" value="1"/>
</dbReference>
<evidence type="ECO:0000256" key="5">
    <source>
        <dbReference type="ARBA" id="ARBA00022705"/>
    </source>
</evidence>
<dbReference type="InterPro" id="IPR041562">
    <property type="entry name" value="MCM_lid"/>
</dbReference>
<protein>
    <recommendedName>
        <fullName evidence="4">DNA replication licensing factor MCM2</fullName>
        <ecNumber evidence="3">3.6.4.12</ecNumber>
    </recommendedName>
</protein>
<dbReference type="EC" id="3.6.4.12" evidence="3"/>
<feature type="compositionally biased region" description="Basic and acidic residues" evidence="16">
    <location>
        <begin position="83"/>
        <end position="94"/>
    </location>
</feature>
<evidence type="ECO:0000256" key="15">
    <source>
        <dbReference type="ARBA" id="ARBA00023306"/>
    </source>
</evidence>
<dbReference type="InterPro" id="IPR018525">
    <property type="entry name" value="MCM_CS"/>
</dbReference>
<dbReference type="GO" id="GO:0000727">
    <property type="term" value="P:double-strand break repair via break-induced replication"/>
    <property type="evidence" value="ECO:0007669"/>
    <property type="project" value="TreeGrafter"/>
</dbReference>
<keyword evidence="8" id="KW-0863">Zinc-finger</keyword>
<keyword evidence="12" id="KW-0067">ATP-binding</keyword>
<evidence type="ECO:0000256" key="14">
    <source>
        <dbReference type="ARBA" id="ARBA00023242"/>
    </source>
</evidence>
<feature type="compositionally biased region" description="Basic and acidic residues" evidence="16">
    <location>
        <begin position="1"/>
        <end position="11"/>
    </location>
</feature>
<dbReference type="InterPro" id="IPR008045">
    <property type="entry name" value="MCM2"/>
</dbReference>
<reference evidence="18 19" key="1">
    <citation type="journal article" date="2019" name="Sci. Rep.">
        <title>Comparative genomics of chytrid fungi reveal insights into the obligate biotrophic and pathogenic lifestyle of Synchytrium endobioticum.</title>
        <authorList>
            <person name="van de Vossenberg B.T.L.H."/>
            <person name="Warris S."/>
            <person name="Nguyen H.D.T."/>
            <person name="van Gent-Pelzer M.P.E."/>
            <person name="Joly D.L."/>
            <person name="van de Geest H.C."/>
            <person name="Bonants P.J.M."/>
            <person name="Smith D.S."/>
            <person name="Levesque C.A."/>
            <person name="van der Lee T.A.J."/>
        </authorList>
    </citation>
    <scope>NUCLEOTIDE SEQUENCE [LARGE SCALE GENOMIC DNA]</scope>
    <source>
        <strain evidence="18 19">LEV6574</strain>
    </source>
</reference>
<dbReference type="GO" id="GO:0031261">
    <property type="term" value="C:DNA replication preinitiation complex"/>
    <property type="evidence" value="ECO:0007669"/>
    <property type="project" value="UniProtKB-ARBA"/>
</dbReference>
<dbReference type="InterPro" id="IPR031327">
    <property type="entry name" value="MCM"/>
</dbReference>
<dbReference type="Pfam" id="PF23669">
    <property type="entry name" value="WHD_MCM2"/>
    <property type="match status" value="1"/>
</dbReference>
<sequence>MSKRQREDSHELSLPAPSSPPASSFAAATAGGLAGDPESNGALPFEDDDVEAVVEDEIVQDVLEDDEDDVGEDLFGDNLAADYEEKPEQDRYDQEDIDDDEYEQMDYGDRRAIEALLNKRERERRRLAGERMNPFESEDEDMEEELPMIRRHRRQIGPDEELPDDAAGILPLEALRDMRGDTRENLQLENVQKTIEKHFGEFLSWTLDENGHPIYGLRIRAMAEANSESLEIDYNHLLSMKALLAYYLSNNPSGVLPIFDRIAYRLTLSMFEHYAEIQKEVHVRVTGLPAVDSLRDLRQTHLNTLICTAGVVTRRTGVFPQLRYVKFQCKRCGFITNLVPQDPTQEIKIQTCSDCQAKNSMKIFTEQTIYRNYQKLTLQESPGTVPAGRLPRHKEVILTGDLVDSARPGEEIELTGIYRNSFDMSLNTKNGFPVFSTVIEANHILKKEDLYASTRLTEDDVKHIRDLAKNDRIRQRIIKSIAPSIFGHEDIKTSLALAMFGGVAKNPGGKHRIRGDINVLVLGDPGTAKSQFLKYIEKTAHRAVYTTGQGASAVGLTASVHKDPITREWTLEGGAMVMADKGVCLIDEFDKMNDKDRTSIHEAMEQQSISISKAGIVTSLQARCSVIAAANPIRGRYNPQIPFSQNVELTEPILSRFDILCVVRDTADPVADEALAYFVANSHIRSHPYHDNSAADAVAPLQDKDIIPQEMLQKYIMYAREHVRPRIAEADTDKIAALYSDLRRESQIGGSVPITARSLESIIRMAEAFARMHLRDIVMQSDVDRAMSIVIRSFIGAQKHSVKKSLSKAFSKYISYDQDHGELANHVLSQFLKEMTNYYYYRNQMMPESLALDTDEFAIRAQEVNIFDLRPYYRSRLFTDHFVLDEVRKVIIPKN</sequence>
<evidence type="ECO:0000256" key="6">
    <source>
        <dbReference type="ARBA" id="ARBA00022723"/>
    </source>
</evidence>
<dbReference type="InterPro" id="IPR027925">
    <property type="entry name" value="MCM_N"/>
</dbReference>
<evidence type="ECO:0000256" key="10">
    <source>
        <dbReference type="ARBA" id="ARBA00022806"/>
    </source>
</evidence>
<dbReference type="PROSITE" id="PS00847">
    <property type="entry name" value="MCM_1"/>
    <property type="match status" value="1"/>
</dbReference>
<dbReference type="Pfam" id="PF00493">
    <property type="entry name" value="MCM"/>
    <property type="match status" value="1"/>
</dbReference>
<dbReference type="Gene3D" id="2.20.28.10">
    <property type="match status" value="1"/>
</dbReference>
<dbReference type="SUPFAM" id="SSF52540">
    <property type="entry name" value="P-loop containing nucleoside triphosphate hydrolases"/>
    <property type="match status" value="1"/>
</dbReference>
<dbReference type="GO" id="GO:0043596">
    <property type="term" value="C:nuclear replication fork"/>
    <property type="evidence" value="ECO:0007669"/>
    <property type="project" value="UniProtKB-ARBA"/>
</dbReference>